<dbReference type="Pfam" id="PF19054">
    <property type="entry name" value="DUF5753"/>
    <property type="match status" value="1"/>
</dbReference>
<evidence type="ECO:0000313" key="2">
    <source>
        <dbReference type="EMBL" id="MQS17518.1"/>
    </source>
</evidence>
<dbReference type="InterPro" id="IPR010982">
    <property type="entry name" value="Lambda_DNA-bd_dom_sf"/>
</dbReference>
<sequence length="274" mass="30028">MATSDPTYRRARFGSVLRRLREQCQLTQGAAAAQAGVGVDKINRVELGRVALGVPLLRTLLDLYGVQDSDRRNAMEDMVVNLAKKSWWNTYSLHLPLQDFLGLEQDAEAAWAWEPLLVHGRLQTERYAEALLASGDEVIPGGQDRVESMVAVRMHRQDVVTSALTVVLGAAALDTVVGGPDVMREQIAHLLTRKEVELRILPVGRPHVGLDGAFTILSFPDGGQLAAVESLVTTSYFDDPESLSLYGRAAKQLTDLALDPSASRAYLEERVRAL</sequence>
<protein>
    <submittedName>
        <fullName evidence="2">Helix-turn-helix domain-containing protein</fullName>
    </submittedName>
</protein>
<keyword evidence="3" id="KW-1185">Reference proteome</keyword>
<dbReference type="GO" id="GO:0003677">
    <property type="term" value="F:DNA binding"/>
    <property type="evidence" value="ECO:0007669"/>
    <property type="project" value="InterPro"/>
</dbReference>
<dbReference type="RefSeq" id="WP_153470593.1">
    <property type="nucleotide sequence ID" value="NZ_WBOF01000005.1"/>
</dbReference>
<feature type="domain" description="HTH cro/C1-type" evidence="1">
    <location>
        <begin position="17"/>
        <end position="72"/>
    </location>
</feature>
<dbReference type="EMBL" id="WBOF01000005">
    <property type="protein sequence ID" value="MQS17518.1"/>
    <property type="molecule type" value="Genomic_DNA"/>
</dbReference>
<accession>A0A6N7L4G4</accession>
<dbReference type="InterPro" id="IPR001387">
    <property type="entry name" value="Cro/C1-type_HTH"/>
</dbReference>
<gene>
    <name evidence="2" type="ORF">F7Q99_36370</name>
</gene>
<organism evidence="2 3">
    <name type="scientific">Streptomyces kaniharaensis</name>
    <dbReference type="NCBI Taxonomy" id="212423"/>
    <lineage>
        <taxon>Bacteria</taxon>
        <taxon>Bacillati</taxon>
        <taxon>Actinomycetota</taxon>
        <taxon>Actinomycetes</taxon>
        <taxon>Kitasatosporales</taxon>
        <taxon>Streptomycetaceae</taxon>
        <taxon>Streptomyces</taxon>
    </lineage>
</organism>
<dbReference type="PROSITE" id="PS50943">
    <property type="entry name" value="HTH_CROC1"/>
    <property type="match status" value="1"/>
</dbReference>
<dbReference type="InterPro" id="IPR043917">
    <property type="entry name" value="DUF5753"/>
</dbReference>
<evidence type="ECO:0000259" key="1">
    <source>
        <dbReference type="PROSITE" id="PS50943"/>
    </source>
</evidence>
<dbReference type="OrthoDB" id="4966777at2"/>
<dbReference type="Proteomes" id="UP000450000">
    <property type="component" value="Unassembled WGS sequence"/>
</dbReference>
<comment type="caution">
    <text evidence="2">The sequence shown here is derived from an EMBL/GenBank/DDBJ whole genome shotgun (WGS) entry which is preliminary data.</text>
</comment>
<dbReference type="Pfam" id="PF13560">
    <property type="entry name" value="HTH_31"/>
    <property type="match status" value="1"/>
</dbReference>
<proteinExistence type="predicted"/>
<dbReference type="AlphaFoldDB" id="A0A6N7L4G4"/>
<dbReference type="SMART" id="SM00530">
    <property type="entry name" value="HTH_XRE"/>
    <property type="match status" value="1"/>
</dbReference>
<name>A0A6N7L4G4_9ACTN</name>
<dbReference type="Gene3D" id="1.10.260.40">
    <property type="entry name" value="lambda repressor-like DNA-binding domains"/>
    <property type="match status" value="1"/>
</dbReference>
<dbReference type="SUPFAM" id="SSF47413">
    <property type="entry name" value="lambda repressor-like DNA-binding domains"/>
    <property type="match status" value="1"/>
</dbReference>
<reference evidence="2 3" key="1">
    <citation type="submission" date="2019-09" db="EMBL/GenBank/DDBJ databases">
        <title>Genome Sequences of Streptomyces kaniharaensis ATCC 21070.</title>
        <authorList>
            <person name="Zhu W."/>
            <person name="De Crecy-Lagard V."/>
            <person name="Richards N.G."/>
        </authorList>
    </citation>
    <scope>NUCLEOTIDE SEQUENCE [LARGE SCALE GENOMIC DNA]</scope>
    <source>
        <strain evidence="2 3">SF-557</strain>
    </source>
</reference>
<evidence type="ECO:0000313" key="3">
    <source>
        <dbReference type="Proteomes" id="UP000450000"/>
    </source>
</evidence>